<proteinExistence type="predicted"/>
<protein>
    <recommendedName>
        <fullName evidence="3">HTH CENPB-type domain-containing protein</fullName>
    </recommendedName>
</protein>
<gene>
    <name evidence="1" type="ORF">MGAL_10B022303</name>
</gene>
<evidence type="ECO:0000313" key="1">
    <source>
        <dbReference type="EMBL" id="VDI70970.1"/>
    </source>
</evidence>
<dbReference type="AlphaFoldDB" id="A0A8B6GZP9"/>
<dbReference type="OrthoDB" id="6136066at2759"/>
<sequence length="267" mass="30760">MDKIRESFTVKEKLNVVAYAKAHDNRAAGREKCPCSEDWSYGFLRRHDLSIRRRTHISQKLAADYEDKLLEFQKYIIKVRKQIDYLLYQIGHADQTSLTFDLPADTTIDHKNTSTANIRSTGNEKKSVYRHVNMHSRRGKASILCCIQKKNHAKDTFPERSNSTGAPNYSLLLTHMSTLKIISQIIKKNLKTKYKDVNNSYQDKSNVCLQETGVLQRPIQIDIEATTNLKYISKMEKNRARGVCILISKDTKEILEHQVPVSLKGNF</sequence>
<organism evidence="1 2">
    <name type="scientific">Mytilus galloprovincialis</name>
    <name type="common">Mediterranean mussel</name>
    <dbReference type="NCBI Taxonomy" id="29158"/>
    <lineage>
        <taxon>Eukaryota</taxon>
        <taxon>Metazoa</taxon>
        <taxon>Spiralia</taxon>
        <taxon>Lophotrochozoa</taxon>
        <taxon>Mollusca</taxon>
        <taxon>Bivalvia</taxon>
        <taxon>Autobranchia</taxon>
        <taxon>Pteriomorphia</taxon>
        <taxon>Mytilida</taxon>
        <taxon>Mytiloidea</taxon>
        <taxon>Mytilidae</taxon>
        <taxon>Mytilinae</taxon>
        <taxon>Mytilus</taxon>
    </lineage>
</organism>
<reference evidence="1" key="1">
    <citation type="submission" date="2018-11" db="EMBL/GenBank/DDBJ databases">
        <authorList>
            <person name="Alioto T."/>
            <person name="Alioto T."/>
        </authorList>
    </citation>
    <scope>NUCLEOTIDE SEQUENCE</scope>
</reference>
<evidence type="ECO:0000313" key="2">
    <source>
        <dbReference type="Proteomes" id="UP000596742"/>
    </source>
</evidence>
<name>A0A8B6GZP9_MYTGA</name>
<dbReference type="Proteomes" id="UP000596742">
    <property type="component" value="Unassembled WGS sequence"/>
</dbReference>
<keyword evidence="2" id="KW-1185">Reference proteome</keyword>
<accession>A0A8B6GZP9</accession>
<dbReference type="EMBL" id="UYJE01009186">
    <property type="protein sequence ID" value="VDI70970.1"/>
    <property type="molecule type" value="Genomic_DNA"/>
</dbReference>
<evidence type="ECO:0008006" key="3">
    <source>
        <dbReference type="Google" id="ProtNLM"/>
    </source>
</evidence>
<comment type="caution">
    <text evidence="1">The sequence shown here is derived from an EMBL/GenBank/DDBJ whole genome shotgun (WGS) entry which is preliminary data.</text>
</comment>